<dbReference type="NCBIfam" id="NF002270">
    <property type="entry name" value="PRK01202.1"/>
    <property type="match status" value="1"/>
</dbReference>
<reference evidence="6 7" key="1">
    <citation type="submission" date="2019-03" db="EMBL/GenBank/DDBJ databases">
        <title>Metabolic potential of uncultured bacteria and archaea associated with petroleum seepage in deep-sea sediments.</title>
        <authorList>
            <person name="Dong X."/>
            <person name="Hubert C."/>
        </authorList>
    </citation>
    <scope>NUCLEOTIDE SEQUENCE [LARGE SCALE GENOMIC DNA]</scope>
    <source>
        <strain evidence="6">E44_bin18</strain>
    </source>
</reference>
<dbReference type="EMBL" id="SOJN01000129">
    <property type="protein sequence ID" value="TET44313.1"/>
    <property type="molecule type" value="Genomic_DNA"/>
</dbReference>
<comment type="function">
    <text evidence="3">The glycine cleavage system catalyzes the degradation of glycine. The H protein shuttles the methylamine group of glycine from the P protein to the T protein.</text>
</comment>
<dbReference type="InterPro" id="IPR000089">
    <property type="entry name" value="Biotin_lipoyl"/>
</dbReference>
<dbReference type="InterPro" id="IPR002930">
    <property type="entry name" value="GCV_H"/>
</dbReference>
<dbReference type="InterPro" id="IPR033753">
    <property type="entry name" value="GCV_H/Fam206"/>
</dbReference>
<dbReference type="GO" id="GO:0005829">
    <property type="term" value="C:cytosol"/>
    <property type="evidence" value="ECO:0007669"/>
    <property type="project" value="TreeGrafter"/>
</dbReference>
<dbReference type="InterPro" id="IPR003016">
    <property type="entry name" value="2-oxoA_DH_lipoyl-BS"/>
</dbReference>
<name>A0A523UP31_UNCT6</name>
<dbReference type="AlphaFoldDB" id="A0A523UP31"/>
<dbReference type="Proteomes" id="UP000315525">
    <property type="component" value="Unassembled WGS sequence"/>
</dbReference>
<comment type="subunit">
    <text evidence="3">The glycine cleavage system is composed of four proteins: P, T, L and H.</text>
</comment>
<dbReference type="SUPFAM" id="SSF51230">
    <property type="entry name" value="Single hybrid motif"/>
    <property type="match status" value="1"/>
</dbReference>
<dbReference type="InterPro" id="IPR017453">
    <property type="entry name" value="GCV_H_sub"/>
</dbReference>
<accession>A0A523UP31</accession>
<dbReference type="HAMAP" id="MF_00272">
    <property type="entry name" value="GcvH"/>
    <property type="match status" value="1"/>
</dbReference>
<comment type="caution">
    <text evidence="6">The sequence shown here is derived from an EMBL/GenBank/DDBJ whole genome shotgun (WGS) entry which is preliminary data.</text>
</comment>
<comment type="cofactor">
    <cofactor evidence="3">
        <name>(R)-lipoate</name>
        <dbReference type="ChEBI" id="CHEBI:83088"/>
    </cofactor>
    <text evidence="3">Binds 1 lipoyl cofactor covalently.</text>
</comment>
<protein>
    <recommendedName>
        <fullName evidence="3">Glycine cleavage system H protein</fullName>
    </recommendedName>
</protein>
<sequence>MSKIPPELKYTREHEWARIDGDIAVAGISDYAQNELSDVVYVELPKVGSKVKMSEKCGTIEAVKAVVDLLAVVSGEIVEINQSLSTSPELVNSDPYGEGWMLKIKMDNPPETGSLLSAEDYGKLTKETGH</sequence>
<dbReference type="NCBIfam" id="TIGR00527">
    <property type="entry name" value="gcvH"/>
    <property type="match status" value="1"/>
</dbReference>
<keyword evidence="2 3" id="KW-0450">Lipoyl</keyword>
<evidence type="ECO:0000313" key="7">
    <source>
        <dbReference type="Proteomes" id="UP000315525"/>
    </source>
</evidence>
<gene>
    <name evidence="3 6" type="primary">gcvH</name>
    <name evidence="6" type="ORF">E3J62_10670</name>
</gene>
<dbReference type="PROSITE" id="PS00189">
    <property type="entry name" value="LIPOYL"/>
    <property type="match status" value="1"/>
</dbReference>
<dbReference type="GO" id="GO:0009249">
    <property type="term" value="P:protein lipoylation"/>
    <property type="evidence" value="ECO:0007669"/>
    <property type="project" value="TreeGrafter"/>
</dbReference>
<feature type="modified residue" description="N6-lipoyllysine" evidence="3 4">
    <location>
        <position position="64"/>
    </location>
</feature>
<proteinExistence type="inferred from homology"/>
<feature type="domain" description="Lipoyl-binding" evidence="5">
    <location>
        <begin position="23"/>
        <end position="105"/>
    </location>
</feature>
<dbReference type="Pfam" id="PF01597">
    <property type="entry name" value="GCV_H"/>
    <property type="match status" value="1"/>
</dbReference>
<dbReference type="GO" id="GO:0005960">
    <property type="term" value="C:glycine cleavage complex"/>
    <property type="evidence" value="ECO:0007669"/>
    <property type="project" value="InterPro"/>
</dbReference>
<dbReference type="InterPro" id="IPR011053">
    <property type="entry name" value="Single_hybrid_motif"/>
</dbReference>
<dbReference type="Gene3D" id="2.40.50.100">
    <property type="match status" value="1"/>
</dbReference>
<dbReference type="PANTHER" id="PTHR11715">
    <property type="entry name" value="GLYCINE CLEAVAGE SYSTEM H PROTEIN"/>
    <property type="match status" value="1"/>
</dbReference>
<evidence type="ECO:0000313" key="6">
    <source>
        <dbReference type="EMBL" id="TET44313.1"/>
    </source>
</evidence>
<evidence type="ECO:0000256" key="4">
    <source>
        <dbReference type="PIRSR" id="PIRSR617453-50"/>
    </source>
</evidence>
<evidence type="ECO:0000256" key="1">
    <source>
        <dbReference type="ARBA" id="ARBA00009249"/>
    </source>
</evidence>
<evidence type="ECO:0000256" key="3">
    <source>
        <dbReference type="HAMAP-Rule" id="MF_00272"/>
    </source>
</evidence>
<organism evidence="6 7">
    <name type="scientific">candidate division TA06 bacterium</name>
    <dbReference type="NCBI Taxonomy" id="2250710"/>
    <lineage>
        <taxon>Bacteria</taxon>
        <taxon>Bacteria division TA06</taxon>
    </lineage>
</organism>
<dbReference type="PROSITE" id="PS50968">
    <property type="entry name" value="BIOTINYL_LIPOYL"/>
    <property type="match status" value="1"/>
</dbReference>
<dbReference type="CDD" id="cd06848">
    <property type="entry name" value="GCS_H"/>
    <property type="match status" value="1"/>
</dbReference>
<comment type="similarity">
    <text evidence="1 3">Belongs to the GcvH family.</text>
</comment>
<dbReference type="GO" id="GO:0019464">
    <property type="term" value="P:glycine decarboxylation via glycine cleavage system"/>
    <property type="evidence" value="ECO:0007669"/>
    <property type="project" value="UniProtKB-UniRule"/>
</dbReference>
<dbReference type="PANTHER" id="PTHR11715:SF3">
    <property type="entry name" value="GLYCINE CLEAVAGE SYSTEM H PROTEIN-RELATED"/>
    <property type="match status" value="1"/>
</dbReference>
<evidence type="ECO:0000256" key="2">
    <source>
        <dbReference type="ARBA" id="ARBA00022823"/>
    </source>
</evidence>
<evidence type="ECO:0000259" key="5">
    <source>
        <dbReference type="PROSITE" id="PS50968"/>
    </source>
</evidence>